<reference evidence="1 2" key="1">
    <citation type="submission" date="2019-08" db="EMBL/GenBank/DDBJ databases">
        <authorList>
            <person name="Alioto T."/>
            <person name="Alioto T."/>
            <person name="Gomez Garrido J."/>
        </authorList>
    </citation>
    <scope>NUCLEOTIDE SEQUENCE [LARGE SCALE GENOMIC DNA]</scope>
</reference>
<dbReference type="InterPro" id="IPR009003">
    <property type="entry name" value="Peptidase_S1_PA"/>
</dbReference>
<name>A0A5E4MKL2_9HEMI</name>
<sequence>MVLRSARRFLLKPDNQTCLSKAISCISEWPSQHLIDEKQYTVYFGISYAKSGKTFSTHNSKVSRVYYKELRDWFHKWIFTILTILVLSEPVNISEYIVPVCIDWSMEYPLLKNDILEYEGIIGYNAENRILLKGPSKCVGHDGCINIFGNIRDINNDTVCCEQPVFAIKRDRRTTSSASQQVMHRAVGGVQSPAYQ</sequence>
<evidence type="ECO:0000313" key="1">
    <source>
        <dbReference type="EMBL" id="VVC29906.1"/>
    </source>
</evidence>
<evidence type="ECO:0000313" key="2">
    <source>
        <dbReference type="Proteomes" id="UP000325440"/>
    </source>
</evidence>
<keyword evidence="2" id="KW-1185">Reference proteome</keyword>
<organism evidence="1 2">
    <name type="scientific">Cinara cedri</name>
    <dbReference type="NCBI Taxonomy" id="506608"/>
    <lineage>
        <taxon>Eukaryota</taxon>
        <taxon>Metazoa</taxon>
        <taxon>Ecdysozoa</taxon>
        <taxon>Arthropoda</taxon>
        <taxon>Hexapoda</taxon>
        <taxon>Insecta</taxon>
        <taxon>Pterygota</taxon>
        <taxon>Neoptera</taxon>
        <taxon>Paraneoptera</taxon>
        <taxon>Hemiptera</taxon>
        <taxon>Sternorrhyncha</taxon>
        <taxon>Aphidomorpha</taxon>
        <taxon>Aphidoidea</taxon>
        <taxon>Aphididae</taxon>
        <taxon>Lachninae</taxon>
        <taxon>Cinara</taxon>
    </lineage>
</organism>
<protein>
    <submittedName>
        <fullName evidence="1">Peptidase S1, PA clan</fullName>
    </submittedName>
</protein>
<dbReference type="EMBL" id="CABPRJ010000501">
    <property type="protein sequence ID" value="VVC29906.1"/>
    <property type="molecule type" value="Genomic_DNA"/>
</dbReference>
<accession>A0A5E4MKL2</accession>
<gene>
    <name evidence="1" type="ORF">CINCED_3A004945</name>
</gene>
<dbReference type="AlphaFoldDB" id="A0A5E4MKL2"/>
<proteinExistence type="predicted"/>
<dbReference type="SUPFAM" id="SSF50494">
    <property type="entry name" value="Trypsin-like serine proteases"/>
    <property type="match status" value="1"/>
</dbReference>
<dbReference type="Proteomes" id="UP000325440">
    <property type="component" value="Unassembled WGS sequence"/>
</dbReference>